<dbReference type="Gene3D" id="3.30.420.10">
    <property type="entry name" value="Ribonuclease H-like superfamily/Ribonuclease H"/>
    <property type="match status" value="1"/>
</dbReference>
<sequence length="213" mass="24268">MVSHNGTNFHGAERELREAIEVWNQSQINNTLLQKGIKWIFNPPSGSHHGGIWERLLRSIKKVLNATLRTQTLDEEGLHTVLCETEAIVNGRPITQESTDPNDVEALTPNHLLLLKTIPSLPPGIFQKEDVYAQYLPQLQKRQKWSVPSRNFTPGDIVLLVDDSAPRNSWIIGKVIQTFPDDKGFVRQVRMKTKTNYLNRPITKICLLQDAEM</sequence>
<feature type="domain" description="Integrase catalytic" evidence="1">
    <location>
        <begin position="1"/>
        <end position="117"/>
    </location>
</feature>
<dbReference type="InterPro" id="IPR036397">
    <property type="entry name" value="RNaseH_sf"/>
</dbReference>
<dbReference type="InterPro" id="IPR040676">
    <property type="entry name" value="DUF5641"/>
</dbReference>
<proteinExistence type="predicted"/>
<comment type="caution">
    <text evidence="2">The sequence shown here is derived from an EMBL/GenBank/DDBJ whole genome shotgun (WGS) entry which is preliminary data.</text>
</comment>
<dbReference type="PANTHER" id="PTHR47331">
    <property type="entry name" value="PHD-TYPE DOMAIN-CONTAINING PROTEIN"/>
    <property type="match status" value="1"/>
</dbReference>
<keyword evidence="3" id="KW-1185">Reference proteome</keyword>
<dbReference type="AlphaFoldDB" id="A0A9W7WS10"/>
<dbReference type="InterPro" id="IPR012337">
    <property type="entry name" value="RNaseH-like_sf"/>
</dbReference>
<evidence type="ECO:0000313" key="2">
    <source>
        <dbReference type="EMBL" id="KAI7807215.1"/>
    </source>
</evidence>
<dbReference type="GO" id="GO:0003676">
    <property type="term" value="F:nucleic acid binding"/>
    <property type="evidence" value="ECO:0007669"/>
    <property type="project" value="InterPro"/>
</dbReference>
<accession>A0A9W7WS10</accession>
<dbReference type="PROSITE" id="PS50994">
    <property type="entry name" value="INTEGRASE"/>
    <property type="match status" value="1"/>
</dbReference>
<dbReference type="GO" id="GO:0015074">
    <property type="term" value="P:DNA integration"/>
    <property type="evidence" value="ECO:0007669"/>
    <property type="project" value="InterPro"/>
</dbReference>
<evidence type="ECO:0000313" key="3">
    <source>
        <dbReference type="Proteomes" id="UP001059041"/>
    </source>
</evidence>
<dbReference type="Pfam" id="PF18701">
    <property type="entry name" value="DUF5641"/>
    <property type="match status" value="1"/>
</dbReference>
<dbReference type="Proteomes" id="UP001059041">
    <property type="component" value="Linkage Group LG8"/>
</dbReference>
<dbReference type="InterPro" id="IPR001584">
    <property type="entry name" value="Integrase_cat-core"/>
</dbReference>
<name>A0A9W7WS10_TRIRA</name>
<evidence type="ECO:0000259" key="1">
    <source>
        <dbReference type="PROSITE" id="PS50994"/>
    </source>
</evidence>
<protein>
    <recommendedName>
        <fullName evidence="1">Integrase catalytic domain-containing protein</fullName>
    </recommendedName>
</protein>
<dbReference type="SUPFAM" id="SSF53098">
    <property type="entry name" value="Ribonuclease H-like"/>
    <property type="match status" value="1"/>
</dbReference>
<organism evidence="2 3">
    <name type="scientific">Triplophysa rosa</name>
    <name type="common">Cave loach</name>
    <dbReference type="NCBI Taxonomy" id="992332"/>
    <lineage>
        <taxon>Eukaryota</taxon>
        <taxon>Metazoa</taxon>
        <taxon>Chordata</taxon>
        <taxon>Craniata</taxon>
        <taxon>Vertebrata</taxon>
        <taxon>Euteleostomi</taxon>
        <taxon>Actinopterygii</taxon>
        <taxon>Neopterygii</taxon>
        <taxon>Teleostei</taxon>
        <taxon>Ostariophysi</taxon>
        <taxon>Cypriniformes</taxon>
        <taxon>Nemacheilidae</taxon>
        <taxon>Triplophysa</taxon>
    </lineage>
</organism>
<reference evidence="2" key="1">
    <citation type="submission" date="2021-02" db="EMBL/GenBank/DDBJ databases">
        <title>Comparative genomics reveals that relaxation of natural selection precedes convergent phenotypic evolution of cavefish.</title>
        <authorList>
            <person name="Peng Z."/>
        </authorList>
    </citation>
    <scope>NUCLEOTIDE SEQUENCE</scope>
    <source>
        <tissue evidence="2">Muscle</tissue>
    </source>
</reference>
<dbReference type="EMBL" id="JAFHDT010000008">
    <property type="protein sequence ID" value="KAI7807215.1"/>
    <property type="molecule type" value="Genomic_DNA"/>
</dbReference>
<gene>
    <name evidence="2" type="ORF">IRJ41_024621</name>
</gene>
<dbReference type="PANTHER" id="PTHR47331:SF1">
    <property type="entry name" value="GAG-LIKE PROTEIN"/>
    <property type="match status" value="1"/>
</dbReference>